<evidence type="ECO:0000256" key="1">
    <source>
        <dbReference type="SAM" id="SignalP"/>
    </source>
</evidence>
<dbReference type="PROSITE" id="PS51257">
    <property type="entry name" value="PROKAR_LIPOPROTEIN"/>
    <property type="match status" value="1"/>
</dbReference>
<dbReference type="EMBL" id="CP069213">
    <property type="protein sequence ID" value="QRH00881.1"/>
    <property type="molecule type" value="Genomic_DNA"/>
</dbReference>
<sequence>MRCSKLILLFFCTFLIACGESNNTDDNLSPNIPATGNQTGTVSIAISDSPMKGVVGVIIQLDELVMTDESNIQHRYSLKDKNFNLLDYQGKQSITIVDGLSIPVGNYHNVHMSVIAGDGNNGCYVEDGQGIHPMQVQDGMLPLMDFSVSANQHHAFTMEIGLYMGLNRDGDFNYTLRHFGSWSVNNTSMGHLLGEMDPQWIADCEAGNAVTLPPSGSFSHLAYLYPSSVTRLEQMGDVHDSGSNGHVAPIAVSPMRQDRSGNWFFEMGFLPEGTYRVGYSCLGHLDNPNMDDIQNGSFSMFADAGTVTIRAGANGGSQTVIQCGKGNGGHHGG</sequence>
<gene>
    <name evidence="3" type="ORF">JQC75_13510</name>
</gene>
<keyword evidence="4" id="KW-1185">Reference proteome</keyword>
<dbReference type="Proteomes" id="UP000596252">
    <property type="component" value="Chromosome"/>
</dbReference>
<dbReference type="Pfam" id="PF14321">
    <property type="entry name" value="DUF4382"/>
    <property type="match status" value="1"/>
</dbReference>
<protein>
    <submittedName>
        <fullName evidence="3">DUF4382 domain-containing protein</fullName>
    </submittedName>
</protein>
<name>A0ABX7G0Q3_9GAMM</name>
<evidence type="ECO:0000313" key="4">
    <source>
        <dbReference type="Proteomes" id="UP000596252"/>
    </source>
</evidence>
<accession>A0ABX7G0Q3</accession>
<keyword evidence="1" id="KW-0732">Signal</keyword>
<evidence type="ECO:0000259" key="2">
    <source>
        <dbReference type="Pfam" id="PF14321"/>
    </source>
</evidence>
<feature type="chain" id="PRO_5045659027" evidence="1">
    <location>
        <begin position="20"/>
        <end position="333"/>
    </location>
</feature>
<feature type="signal peptide" evidence="1">
    <location>
        <begin position="1"/>
        <end position="19"/>
    </location>
</feature>
<proteinExistence type="predicted"/>
<dbReference type="RefSeq" id="WP_203324581.1">
    <property type="nucleotide sequence ID" value="NZ_CP069213.1"/>
</dbReference>
<organism evidence="3 4">
    <name type="scientific">Shewanella litorisediminis</name>
    <dbReference type="NCBI Taxonomy" id="1173586"/>
    <lineage>
        <taxon>Bacteria</taxon>
        <taxon>Pseudomonadati</taxon>
        <taxon>Pseudomonadota</taxon>
        <taxon>Gammaproteobacteria</taxon>
        <taxon>Alteromonadales</taxon>
        <taxon>Shewanellaceae</taxon>
        <taxon>Shewanella</taxon>
    </lineage>
</organism>
<evidence type="ECO:0000313" key="3">
    <source>
        <dbReference type="EMBL" id="QRH00881.1"/>
    </source>
</evidence>
<dbReference type="InterPro" id="IPR025491">
    <property type="entry name" value="DUF4382"/>
</dbReference>
<reference evidence="3 4" key="1">
    <citation type="journal article" date="2012" name="Antonie Van Leeuwenhoek">
        <title>Shewanella litorisediminis sp. nov., a gammaproteobacterium isolated from a tidal flat sediment.</title>
        <authorList>
            <person name="Lee M.H."/>
            <person name="Yoon J.H."/>
        </authorList>
    </citation>
    <scope>NUCLEOTIDE SEQUENCE [LARGE SCALE GENOMIC DNA]</scope>
    <source>
        <strain evidence="3 4">SMK1-12</strain>
    </source>
</reference>
<feature type="domain" description="DUF4382" evidence="2">
    <location>
        <begin position="39"/>
        <end position="177"/>
    </location>
</feature>